<evidence type="ECO:0000313" key="2">
    <source>
        <dbReference type="Proteomes" id="UP000199312"/>
    </source>
</evidence>
<name>A0A1I6R4F1_9FLAO</name>
<evidence type="ECO:0000313" key="1">
    <source>
        <dbReference type="EMBL" id="SFS59651.1"/>
    </source>
</evidence>
<dbReference type="EMBL" id="FOZP01000005">
    <property type="protein sequence ID" value="SFS59651.1"/>
    <property type="molecule type" value="Genomic_DNA"/>
</dbReference>
<dbReference type="RefSeq" id="WP_090226174.1">
    <property type="nucleotide sequence ID" value="NZ_FOZP01000005.1"/>
</dbReference>
<dbReference type="STRING" id="593133.SAMN04488006_2197"/>
<accession>A0A1I6R4F1</accession>
<dbReference type="AlphaFoldDB" id="A0A1I6R4F1"/>
<protein>
    <submittedName>
        <fullName evidence="1">Uncharacterized protein</fullName>
    </submittedName>
</protein>
<organism evidence="1 2">
    <name type="scientific">Lutibacter maritimus</name>
    <dbReference type="NCBI Taxonomy" id="593133"/>
    <lineage>
        <taxon>Bacteria</taxon>
        <taxon>Pseudomonadati</taxon>
        <taxon>Bacteroidota</taxon>
        <taxon>Flavobacteriia</taxon>
        <taxon>Flavobacteriales</taxon>
        <taxon>Flavobacteriaceae</taxon>
        <taxon>Lutibacter</taxon>
    </lineage>
</organism>
<keyword evidence="2" id="KW-1185">Reference proteome</keyword>
<dbReference type="OrthoDB" id="1139121at2"/>
<dbReference type="Proteomes" id="UP000199312">
    <property type="component" value="Unassembled WGS sequence"/>
</dbReference>
<proteinExistence type="predicted"/>
<gene>
    <name evidence="1" type="ORF">SAMN04488006_2197</name>
</gene>
<sequence length="145" mass="17406">MTTEIKKNWLNTQKSISKLHEESKVWISELAFTRDEIRFLTHLLSKQYIDYLYAGLGKRIEIFTKKMTIEDTSGEILITEINKHELLLAELIEHNNLITNINYIDQHKKLQKEVDVYLKKYKNLKKQIFEVIEKVMRKKNIKKIE</sequence>
<reference evidence="2" key="1">
    <citation type="submission" date="2016-10" db="EMBL/GenBank/DDBJ databases">
        <authorList>
            <person name="Varghese N."/>
            <person name="Submissions S."/>
        </authorList>
    </citation>
    <scope>NUCLEOTIDE SEQUENCE [LARGE SCALE GENOMIC DNA]</scope>
    <source>
        <strain evidence="2">DSM 24450</strain>
    </source>
</reference>